<dbReference type="Proteomes" id="UP000184520">
    <property type="component" value="Unassembled WGS sequence"/>
</dbReference>
<feature type="domain" description="CENP-V/GFA" evidence="5">
    <location>
        <begin position="7"/>
        <end position="118"/>
    </location>
</feature>
<dbReference type="RefSeq" id="WP_073318364.1">
    <property type="nucleotide sequence ID" value="NZ_FQWD01000001.1"/>
</dbReference>
<dbReference type="AlphaFoldDB" id="A0A1M5FLV8"/>
<comment type="similarity">
    <text evidence="1">Belongs to the Gfa family.</text>
</comment>
<dbReference type="Gene3D" id="3.90.1590.10">
    <property type="entry name" value="glutathione-dependent formaldehyde- activating enzyme (gfa)"/>
    <property type="match status" value="1"/>
</dbReference>
<name>A0A1M5FLV8_9ALTE</name>
<evidence type="ECO:0000313" key="6">
    <source>
        <dbReference type="EMBL" id="SHF92567.1"/>
    </source>
</evidence>
<dbReference type="GO" id="GO:0016846">
    <property type="term" value="F:carbon-sulfur lyase activity"/>
    <property type="evidence" value="ECO:0007669"/>
    <property type="project" value="InterPro"/>
</dbReference>
<dbReference type="STRING" id="634436.SAMN05216361_0903"/>
<protein>
    <submittedName>
        <fullName evidence="6">Uncharacterized conserved protein</fullName>
    </submittedName>
</protein>
<keyword evidence="2" id="KW-0479">Metal-binding</keyword>
<keyword evidence="3" id="KW-0862">Zinc</keyword>
<dbReference type="SUPFAM" id="SSF51316">
    <property type="entry name" value="Mss4-like"/>
    <property type="match status" value="1"/>
</dbReference>
<dbReference type="PROSITE" id="PS51891">
    <property type="entry name" value="CENP_V_GFA"/>
    <property type="match status" value="1"/>
</dbReference>
<evidence type="ECO:0000256" key="1">
    <source>
        <dbReference type="ARBA" id="ARBA00005495"/>
    </source>
</evidence>
<dbReference type="InterPro" id="IPR011057">
    <property type="entry name" value="Mss4-like_sf"/>
</dbReference>
<dbReference type="InterPro" id="IPR006913">
    <property type="entry name" value="CENP-V/GFA"/>
</dbReference>
<dbReference type="EMBL" id="FQWD01000001">
    <property type="protein sequence ID" value="SHF92567.1"/>
    <property type="molecule type" value="Genomic_DNA"/>
</dbReference>
<organism evidence="6 7">
    <name type="scientific">Marisediminitalea aggregata</name>
    <dbReference type="NCBI Taxonomy" id="634436"/>
    <lineage>
        <taxon>Bacteria</taxon>
        <taxon>Pseudomonadati</taxon>
        <taxon>Pseudomonadota</taxon>
        <taxon>Gammaproteobacteria</taxon>
        <taxon>Alteromonadales</taxon>
        <taxon>Alteromonadaceae</taxon>
        <taxon>Marisediminitalea</taxon>
    </lineage>
</organism>
<gene>
    <name evidence="6" type="ORF">SAMN05216361_0903</name>
</gene>
<keyword evidence="7" id="KW-1185">Reference proteome</keyword>
<accession>A0A1M5FLV8</accession>
<dbReference type="PANTHER" id="PTHR33337">
    <property type="entry name" value="GFA DOMAIN-CONTAINING PROTEIN"/>
    <property type="match status" value="1"/>
</dbReference>
<proteinExistence type="inferred from homology"/>
<dbReference type="OrthoDB" id="4188830at2"/>
<evidence type="ECO:0000313" key="7">
    <source>
        <dbReference type="Proteomes" id="UP000184520"/>
    </source>
</evidence>
<evidence type="ECO:0000256" key="4">
    <source>
        <dbReference type="ARBA" id="ARBA00023239"/>
    </source>
</evidence>
<dbReference type="Pfam" id="PF04828">
    <property type="entry name" value="GFA"/>
    <property type="match status" value="1"/>
</dbReference>
<sequence length="141" mass="15556">MDTPTPLSASCLCGAVKINAIIKSLEIGVCHCGMCRQWAGSPYFALESDNVTLSGDSVKAYDSSEWAERGFCGNCGTHLFYRMKGSETYYLPVGLFPTHQAMTMSHQIFIDSKPEYYSFEQKTVCMTGEEVMAQFAGDNQS</sequence>
<dbReference type="GO" id="GO:0046872">
    <property type="term" value="F:metal ion binding"/>
    <property type="evidence" value="ECO:0007669"/>
    <property type="project" value="UniProtKB-KW"/>
</dbReference>
<keyword evidence="4" id="KW-0456">Lyase</keyword>
<reference evidence="7" key="1">
    <citation type="submission" date="2016-11" db="EMBL/GenBank/DDBJ databases">
        <authorList>
            <person name="Varghese N."/>
            <person name="Submissions S."/>
        </authorList>
    </citation>
    <scope>NUCLEOTIDE SEQUENCE [LARGE SCALE GENOMIC DNA]</scope>
    <source>
        <strain evidence="7">CGMCC 1.8995</strain>
    </source>
</reference>
<dbReference type="PANTHER" id="PTHR33337:SF40">
    <property type="entry name" value="CENP-V_GFA DOMAIN-CONTAINING PROTEIN-RELATED"/>
    <property type="match status" value="1"/>
</dbReference>
<evidence type="ECO:0000259" key="5">
    <source>
        <dbReference type="PROSITE" id="PS51891"/>
    </source>
</evidence>
<evidence type="ECO:0000256" key="3">
    <source>
        <dbReference type="ARBA" id="ARBA00022833"/>
    </source>
</evidence>
<evidence type="ECO:0000256" key="2">
    <source>
        <dbReference type="ARBA" id="ARBA00022723"/>
    </source>
</evidence>